<name>A0A381ZA60_9ZZZZ</name>
<reference evidence="2" key="1">
    <citation type="submission" date="2018-05" db="EMBL/GenBank/DDBJ databases">
        <authorList>
            <person name="Lanie J.A."/>
            <person name="Ng W.-L."/>
            <person name="Kazmierczak K.M."/>
            <person name="Andrzejewski T.M."/>
            <person name="Davidsen T.M."/>
            <person name="Wayne K.J."/>
            <person name="Tettelin H."/>
            <person name="Glass J.I."/>
            <person name="Rusch D."/>
            <person name="Podicherti R."/>
            <person name="Tsui H.-C.T."/>
            <person name="Winkler M.E."/>
        </authorList>
    </citation>
    <scope>NUCLEOTIDE SEQUENCE</scope>
</reference>
<dbReference type="EMBL" id="UINC01020416">
    <property type="protein sequence ID" value="SVA85752.1"/>
    <property type="molecule type" value="Genomic_DNA"/>
</dbReference>
<organism evidence="2">
    <name type="scientific">marine metagenome</name>
    <dbReference type="NCBI Taxonomy" id="408172"/>
    <lineage>
        <taxon>unclassified sequences</taxon>
        <taxon>metagenomes</taxon>
        <taxon>ecological metagenomes</taxon>
    </lineage>
</organism>
<sequence length="174" mass="20183">MSIVRSSGKDSLTFHRDDRNPPSNSKEVSNLQFALAIEKSDENNGCTVCVPGSHLFDHYVRDLEKYDKFNFVLQPGDLMIYDGRLWHSASPNHSDRSRWKFFFGYCRWHIKQTYDYTKNIDTNILKNLTLNQKLILGFHCITKVSDDGVDGAGQRGDLDYAERKYLHELSSREI</sequence>
<dbReference type="GO" id="GO:0046872">
    <property type="term" value="F:metal ion binding"/>
    <property type="evidence" value="ECO:0007669"/>
    <property type="project" value="UniProtKB-ARBA"/>
</dbReference>
<evidence type="ECO:0008006" key="3">
    <source>
        <dbReference type="Google" id="ProtNLM"/>
    </source>
</evidence>
<dbReference type="InterPro" id="IPR008775">
    <property type="entry name" value="Phytyl_CoA_dOase-like"/>
</dbReference>
<dbReference type="PANTHER" id="PTHR20883:SF48">
    <property type="entry name" value="ECTOINE DIOXYGENASE"/>
    <property type="match status" value="1"/>
</dbReference>
<evidence type="ECO:0000313" key="2">
    <source>
        <dbReference type="EMBL" id="SVA85752.1"/>
    </source>
</evidence>
<protein>
    <recommendedName>
        <fullName evidence="3">Phytanoyl-CoA dioxygenase</fullName>
    </recommendedName>
</protein>
<dbReference type="AlphaFoldDB" id="A0A381ZA60"/>
<dbReference type="SUPFAM" id="SSF51197">
    <property type="entry name" value="Clavaminate synthase-like"/>
    <property type="match status" value="1"/>
</dbReference>
<evidence type="ECO:0000256" key="1">
    <source>
        <dbReference type="SAM" id="MobiDB-lite"/>
    </source>
</evidence>
<gene>
    <name evidence="2" type="ORF">METZ01_LOCUS138606</name>
</gene>
<dbReference type="PANTHER" id="PTHR20883">
    <property type="entry name" value="PHYTANOYL-COA DIOXYGENASE DOMAIN CONTAINING 1"/>
    <property type="match status" value="1"/>
</dbReference>
<accession>A0A381ZA60</accession>
<dbReference type="GO" id="GO:0016491">
    <property type="term" value="F:oxidoreductase activity"/>
    <property type="evidence" value="ECO:0007669"/>
    <property type="project" value="UniProtKB-ARBA"/>
</dbReference>
<dbReference type="Gene3D" id="2.60.120.620">
    <property type="entry name" value="q2cbj1_9rhob like domain"/>
    <property type="match status" value="1"/>
</dbReference>
<proteinExistence type="predicted"/>
<dbReference type="Pfam" id="PF05721">
    <property type="entry name" value="PhyH"/>
    <property type="match status" value="1"/>
</dbReference>
<feature type="region of interest" description="Disordered" evidence="1">
    <location>
        <begin position="1"/>
        <end position="26"/>
    </location>
</feature>